<sequence length="348" mass="36613">MSRKSQNSRNSRNSRKNGKNGKNGKSRMSPLDRRSARRALTAAGALALAALVPTAPTAQAAAAPRLVIDTDFPDPDVVVADGALWAYATNAAGGNVQTATAPSPEGPWTRQADALPVLGDWARTGLTWAPEVARQPDGGYVMYYTARDIASDRQCVGTAVSDTPAGPFTPVGEGPLVCPADEGGAIDATTFTDDDGTPYLLYKNDGNAVGVDTWIYLQQLTPDGLGFAGDRVPLLRQDRPEEGGLIEAPTLVKRDGGYVLFYSAGFFGDGTYHTGYATAPALTGPYTKSDEPLMNTENTGIVGPGGQDVIPGENGDWLAFHGVLSEDPLVRGMYVTPLHWDGATPSVD</sequence>
<dbReference type="InterPro" id="IPR023296">
    <property type="entry name" value="Glyco_hydro_beta-prop_sf"/>
</dbReference>
<dbReference type="InterPro" id="IPR051795">
    <property type="entry name" value="Glycosyl_Hydrlase_43"/>
</dbReference>
<dbReference type="RefSeq" id="WP_122184699.1">
    <property type="nucleotide sequence ID" value="NZ_RFFJ01000090.1"/>
</dbReference>
<dbReference type="Proteomes" id="UP000278673">
    <property type="component" value="Unassembled WGS sequence"/>
</dbReference>
<dbReference type="SUPFAM" id="SSF75005">
    <property type="entry name" value="Arabinanase/levansucrase/invertase"/>
    <property type="match status" value="1"/>
</dbReference>
<dbReference type="AlphaFoldDB" id="A0A3M2LM30"/>
<evidence type="ECO:0000256" key="1">
    <source>
        <dbReference type="ARBA" id="ARBA00009865"/>
    </source>
</evidence>
<dbReference type="CDD" id="cd08999">
    <property type="entry name" value="GH43_ABN-like"/>
    <property type="match status" value="1"/>
</dbReference>
<dbReference type="InterPro" id="IPR006710">
    <property type="entry name" value="Glyco_hydro_43"/>
</dbReference>
<comment type="similarity">
    <text evidence="1 5">Belongs to the glycosyl hydrolase 43 family.</text>
</comment>
<name>A0A3M2LM30_9ACTN</name>
<reference evidence="7 8" key="1">
    <citation type="submission" date="2018-10" db="EMBL/GenBank/DDBJ databases">
        <title>Isolation, diversity and antifungal activity of actinobacteria from wheat.</title>
        <authorList>
            <person name="Han C."/>
        </authorList>
    </citation>
    <scope>NUCLEOTIDE SEQUENCE [LARGE SCALE GENOMIC DNA]</scope>
    <source>
        <strain evidence="7 8">NEAU-YY642</strain>
    </source>
</reference>
<feature type="compositionally biased region" description="Low complexity" evidence="6">
    <location>
        <begin position="1"/>
        <end position="11"/>
    </location>
</feature>
<evidence type="ECO:0000256" key="6">
    <source>
        <dbReference type="SAM" id="MobiDB-lite"/>
    </source>
</evidence>
<evidence type="ECO:0000256" key="3">
    <source>
        <dbReference type="ARBA" id="ARBA00023295"/>
    </source>
</evidence>
<dbReference type="EMBL" id="RFFJ01000090">
    <property type="protein sequence ID" value="RMI38491.1"/>
    <property type="molecule type" value="Genomic_DNA"/>
</dbReference>
<organism evidence="7 8">
    <name type="scientific">Streptomyces triticirhizae</name>
    <dbReference type="NCBI Taxonomy" id="2483353"/>
    <lineage>
        <taxon>Bacteria</taxon>
        <taxon>Bacillati</taxon>
        <taxon>Actinomycetota</taxon>
        <taxon>Actinomycetes</taxon>
        <taxon>Kitasatosporales</taxon>
        <taxon>Streptomycetaceae</taxon>
        <taxon>Streptomyces</taxon>
    </lineage>
</organism>
<dbReference type="PANTHER" id="PTHR42812:SF5">
    <property type="entry name" value="ENDO-ARABINASE"/>
    <property type="match status" value="1"/>
</dbReference>
<evidence type="ECO:0000256" key="4">
    <source>
        <dbReference type="PIRSR" id="PIRSR606710-2"/>
    </source>
</evidence>
<dbReference type="GO" id="GO:0005975">
    <property type="term" value="P:carbohydrate metabolic process"/>
    <property type="evidence" value="ECO:0007669"/>
    <property type="project" value="InterPro"/>
</dbReference>
<feature type="compositionally biased region" description="Basic residues" evidence="6">
    <location>
        <begin position="12"/>
        <end position="25"/>
    </location>
</feature>
<accession>A0A3M2LM30</accession>
<keyword evidence="2 5" id="KW-0378">Hydrolase</keyword>
<protein>
    <submittedName>
        <fullName evidence="7">Arabinan endo-1,5-alpha-L-arabinosidase</fullName>
    </submittedName>
</protein>
<feature type="site" description="Important for catalytic activity, responsible for pKa modulation of the active site Glu and correct orientation of both the proton donor and substrate" evidence="4">
    <location>
        <position position="187"/>
    </location>
</feature>
<dbReference type="Pfam" id="PF04616">
    <property type="entry name" value="Glyco_hydro_43"/>
    <property type="match status" value="1"/>
</dbReference>
<dbReference type="PANTHER" id="PTHR42812">
    <property type="entry name" value="BETA-XYLOSIDASE"/>
    <property type="match status" value="1"/>
</dbReference>
<proteinExistence type="inferred from homology"/>
<dbReference type="Gene3D" id="2.115.10.20">
    <property type="entry name" value="Glycosyl hydrolase domain, family 43"/>
    <property type="match status" value="1"/>
</dbReference>
<evidence type="ECO:0000256" key="5">
    <source>
        <dbReference type="RuleBase" id="RU361187"/>
    </source>
</evidence>
<dbReference type="InterPro" id="IPR006311">
    <property type="entry name" value="TAT_signal"/>
</dbReference>
<dbReference type="GO" id="GO:0004553">
    <property type="term" value="F:hydrolase activity, hydrolyzing O-glycosyl compounds"/>
    <property type="evidence" value="ECO:0007669"/>
    <property type="project" value="InterPro"/>
</dbReference>
<dbReference type="PROSITE" id="PS51318">
    <property type="entry name" value="TAT"/>
    <property type="match status" value="1"/>
</dbReference>
<evidence type="ECO:0000313" key="7">
    <source>
        <dbReference type="EMBL" id="RMI38491.1"/>
    </source>
</evidence>
<keyword evidence="8" id="KW-1185">Reference proteome</keyword>
<gene>
    <name evidence="7" type="ORF">EBN88_16795</name>
</gene>
<keyword evidence="3 5" id="KW-0326">Glycosidase</keyword>
<feature type="region of interest" description="Disordered" evidence="6">
    <location>
        <begin position="1"/>
        <end position="33"/>
    </location>
</feature>
<evidence type="ECO:0000313" key="8">
    <source>
        <dbReference type="Proteomes" id="UP000278673"/>
    </source>
</evidence>
<evidence type="ECO:0000256" key="2">
    <source>
        <dbReference type="ARBA" id="ARBA00022801"/>
    </source>
</evidence>
<comment type="caution">
    <text evidence="7">The sequence shown here is derived from an EMBL/GenBank/DDBJ whole genome shotgun (WGS) entry which is preliminary data.</text>
</comment>